<proteinExistence type="predicted"/>
<protein>
    <recommendedName>
        <fullName evidence="4">Osiris 21</fullName>
    </recommendedName>
</protein>
<evidence type="ECO:0008006" key="4">
    <source>
        <dbReference type="Google" id="ProtNLM"/>
    </source>
</evidence>
<dbReference type="AlphaFoldDB" id="A0A9P0EXH6"/>
<dbReference type="InterPro" id="IPR012464">
    <property type="entry name" value="DUF1676"/>
</dbReference>
<feature type="signal peptide" evidence="1">
    <location>
        <begin position="1"/>
        <end position="17"/>
    </location>
</feature>
<dbReference type="Pfam" id="PF07898">
    <property type="entry name" value="DUF1676"/>
    <property type="match status" value="1"/>
</dbReference>
<evidence type="ECO:0000256" key="1">
    <source>
        <dbReference type="SAM" id="SignalP"/>
    </source>
</evidence>
<evidence type="ECO:0000313" key="2">
    <source>
        <dbReference type="EMBL" id="CAH0380967.1"/>
    </source>
</evidence>
<dbReference type="EMBL" id="OU963862">
    <property type="protein sequence ID" value="CAH0380967.1"/>
    <property type="molecule type" value="Genomic_DNA"/>
</dbReference>
<sequence length="312" mass="34238">MELRAFLLGLCALGASGRPQSGAQAEEPSGPGRPSDWKFLRQVYSECFVGSADALVCLKQRAVRALDQAAKLQSIPLIDGFSLTRTVNDSALLDEDPQLDGAGDALPRDMDQKDRALDNIILKKLERFFAARSITVDNSHNEVDGRKKKEKELHHYLMMAAATAAAILGPLAFKSLAIIATKALVVSKIAIVIASIVAIKKLFSHPHQESEVVSHHYGRSLRHAPNTDAARLAYNAHQPEYREKRMVHPEVGGRSILGGLEGLPLEATSAAVLGLTLMEILWWVQFKSQEPKIQSVLDNIPQHMIDDTRYPA</sequence>
<keyword evidence="3" id="KW-1185">Reference proteome</keyword>
<dbReference type="GO" id="GO:0016020">
    <property type="term" value="C:membrane"/>
    <property type="evidence" value="ECO:0007669"/>
    <property type="project" value="TreeGrafter"/>
</dbReference>
<name>A0A9P0EXH6_BEMTA</name>
<accession>A0A9P0EXH6</accession>
<keyword evidence="1" id="KW-0732">Signal</keyword>
<organism evidence="2 3">
    <name type="scientific">Bemisia tabaci</name>
    <name type="common">Sweetpotato whitefly</name>
    <name type="synonym">Aleurodes tabaci</name>
    <dbReference type="NCBI Taxonomy" id="7038"/>
    <lineage>
        <taxon>Eukaryota</taxon>
        <taxon>Metazoa</taxon>
        <taxon>Ecdysozoa</taxon>
        <taxon>Arthropoda</taxon>
        <taxon>Hexapoda</taxon>
        <taxon>Insecta</taxon>
        <taxon>Pterygota</taxon>
        <taxon>Neoptera</taxon>
        <taxon>Paraneoptera</taxon>
        <taxon>Hemiptera</taxon>
        <taxon>Sternorrhyncha</taxon>
        <taxon>Aleyrodoidea</taxon>
        <taxon>Aleyrodidae</taxon>
        <taxon>Aleyrodinae</taxon>
        <taxon>Bemisia</taxon>
    </lineage>
</organism>
<reference evidence="2" key="1">
    <citation type="submission" date="2021-12" db="EMBL/GenBank/DDBJ databases">
        <authorList>
            <person name="King R."/>
        </authorList>
    </citation>
    <scope>NUCLEOTIDE SEQUENCE</scope>
</reference>
<evidence type="ECO:0000313" key="3">
    <source>
        <dbReference type="Proteomes" id="UP001152759"/>
    </source>
</evidence>
<feature type="chain" id="PRO_5040492222" description="Osiris 21" evidence="1">
    <location>
        <begin position="18"/>
        <end position="312"/>
    </location>
</feature>
<dbReference type="Proteomes" id="UP001152759">
    <property type="component" value="Chromosome 1"/>
</dbReference>
<gene>
    <name evidence="2" type="ORF">BEMITA_LOCUS663</name>
</gene>
<dbReference type="PANTHER" id="PTHR21879">
    <property type="entry name" value="FI03362P-RELATED-RELATED"/>
    <property type="match status" value="1"/>
</dbReference>